<reference evidence="4" key="2">
    <citation type="submission" date="2025-08" db="UniProtKB">
        <authorList>
            <consortium name="RefSeq"/>
        </authorList>
    </citation>
    <scope>IDENTIFICATION</scope>
    <source>
        <tissue evidence="4">Etiolated seedlings</tissue>
    </source>
</reference>
<name>A0A1S2Y321_CICAR</name>
<keyword evidence="3" id="KW-1185">Reference proteome</keyword>
<dbReference type="KEGG" id="cam:101489953"/>
<dbReference type="NCBIfam" id="TIGR02174">
    <property type="entry name" value="CXXU_selWTH"/>
    <property type="match status" value="1"/>
</dbReference>
<evidence type="ECO:0000256" key="2">
    <source>
        <dbReference type="SAM" id="MobiDB-lite"/>
    </source>
</evidence>
<accession>A0A1S2Y321</accession>
<organism evidence="3 4">
    <name type="scientific">Cicer arietinum</name>
    <name type="common">Chickpea</name>
    <name type="synonym">Garbanzo</name>
    <dbReference type="NCBI Taxonomy" id="3827"/>
    <lineage>
        <taxon>Eukaryota</taxon>
        <taxon>Viridiplantae</taxon>
        <taxon>Streptophyta</taxon>
        <taxon>Embryophyta</taxon>
        <taxon>Tracheophyta</taxon>
        <taxon>Spermatophyta</taxon>
        <taxon>Magnoliopsida</taxon>
        <taxon>eudicotyledons</taxon>
        <taxon>Gunneridae</taxon>
        <taxon>Pentapetalae</taxon>
        <taxon>rosids</taxon>
        <taxon>fabids</taxon>
        <taxon>Fabales</taxon>
        <taxon>Fabaceae</taxon>
        <taxon>Papilionoideae</taxon>
        <taxon>50 kb inversion clade</taxon>
        <taxon>NPAAA clade</taxon>
        <taxon>Hologalegina</taxon>
        <taxon>IRL clade</taxon>
        <taxon>Cicereae</taxon>
        <taxon>Cicer</taxon>
    </lineage>
</organism>
<proteinExistence type="predicted"/>
<dbReference type="GeneID" id="101489953"/>
<dbReference type="PaxDb" id="3827-XP_004498591.1"/>
<dbReference type="STRING" id="3827.A0A1S2Y321"/>
<dbReference type="SUPFAM" id="SSF52833">
    <property type="entry name" value="Thioredoxin-like"/>
    <property type="match status" value="1"/>
</dbReference>
<keyword evidence="1" id="KW-0676">Redox-active center</keyword>
<dbReference type="Proteomes" id="UP000087171">
    <property type="component" value="Chromosome Ca4"/>
</dbReference>
<dbReference type="AlphaFoldDB" id="A0A1S2Y321"/>
<dbReference type="GO" id="GO:0005794">
    <property type="term" value="C:Golgi apparatus"/>
    <property type="evidence" value="ECO:0007669"/>
    <property type="project" value="TreeGrafter"/>
</dbReference>
<evidence type="ECO:0000313" key="3">
    <source>
        <dbReference type="Proteomes" id="UP000087171"/>
    </source>
</evidence>
<dbReference type="Gene3D" id="3.40.30.10">
    <property type="entry name" value="Glutaredoxin"/>
    <property type="match status" value="1"/>
</dbReference>
<dbReference type="InterPro" id="IPR011893">
    <property type="entry name" value="Selenoprotein_Rdx-typ"/>
</dbReference>
<gene>
    <name evidence="4" type="primary">LOC101489953</name>
</gene>
<dbReference type="RefSeq" id="XP_004498591.1">
    <property type="nucleotide sequence ID" value="XM_004498534.3"/>
</dbReference>
<evidence type="ECO:0000256" key="1">
    <source>
        <dbReference type="ARBA" id="ARBA00023284"/>
    </source>
</evidence>
<sequence length="182" mass="19988">MAPKRKTEEPAQATAVAGRVTRSSGRVTRSSASSGTKFIELPVTRKSPNKKKKVEKKAESKGKGKPKEASTSEGEKAEAETFEDVPEASNKTVVIIEHCKQCNSFKTRALQVKEALEKSDVDVIVKVNPEKPRKGCFEIRVQGGKQFISLLDMKRPFKPMKELDMDEVISGIVNDLSNANGL</sequence>
<dbReference type="InterPro" id="IPR052674">
    <property type="entry name" value="SelWTH-like"/>
</dbReference>
<dbReference type="OrthoDB" id="1933874at2759"/>
<reference evidence="3" key="1">
    <citation type="journal article" date="2013" name="Nat. Biotechnol.">
        <title>Draft genome sequence of chickpea (Cicer arietinum) provides a resource for trait improvement.</title>
        <authorList>
            <person name="Varshney R.K."/>
            <person name="Song C."/>
            <person name="Saxena R.K."/>
            <person name="Azam S."/>
            <person name="Yu S."/>
            <person name="Sharpe A.G."/>
            <person name="Cannon S."/>
            <person name="Baek J."/>
            <person name="Rosen B.D."/>
            <person name="Tar'an B."/>
            <person name="Millan T."/>
            <person name="Zhang X."/>
            <person name="Ramsay L.D."/>
            <person name="Iwata A."/>
            <person name="Wang Y."/>
            <person name="Nelson W."/>
            <person name="Farmer A.D."/>
            <person name="Gaur P.M."/>
            <person name="Soderlund C."/>
            <person name="Penmetsa R.V."/>
            <person name="Xu C."/>
            <person name="Bharti A.K."/>
            <person name="He W."/>
            <person name="Winter P."/>
            <person name="Zhao S."/>
            <person name="Hane J.K."/>
            <person name="Carrasquilla-Garcia N."/>
            <person name="Condie J.A."/>
            <person name="Upadhyaya H.D."/>
            <person name="Luo M.C."/>
            <person name="Thudi M."/>
            <person name="Gowda C.L."/>
            <person name="Singh N.P."/>
            <person name="Lichtenzveig J."/>
            <person name="Gali K.K."/>
            <person name="Rubio J."/>
            <person name="Nadarajan N."/>
            <person name="Dolezel J."/>
            <person name="Bansal K.C."/>
            <person name="Xu X."/>
            <person name="Edwards D."/>
            <person name="Zhang G."/>
            <person name="Kahl G."/>
            <person name="Gil J."/>
            <person name="Singh K.B."/>
            <person name="Datta S.K."/>
            <person name="Jackson S.A."/>
            <person name="Wang J."/>
            <person name="Cook D.R."/>
        </authorList>
    </citation>
    <scope>NUCLEOTIDE SEQUENCE [LARGE SCALE GENOMIC DNA]</scope>
    <source>
        <strain evidence="3">cv. CDC Frontier</strain>
    </source>
</reference>
<dbReference type="PANTHER" id="PTHR33638:SF1">
    <property type="entry name" value="SELENOPROTEIN H"/>
    <property type="match status" value="1"/>
</dbReference>
<protein>
    <submittedName>
        <fullName evidence="4">Selenoprotein H</fullName>
    </submittedName>
</protein>
<dbReference type="eggNOG" id="ENOG502S4B2">
    <property type="taxonomic scope" value="Eukaryota"/>
</dbReference>
<feature type="compositionally biased region" description="Low complexity" evidence="2">
    <location>
        <begin position="18"/>
        <end position="36"/>
    </location>
</feature>
<dbReference type="InterPro" id="IPR036249">
    <property type="entry name" value="Thioredoxin-like_sf"/>
</dbReference>
<feature type="compositionally biased region" description="Basic and acidic residues" evidence="2">
    <location>
        <begin position="56"/>
        <end position="79"/>
    </location>
</feature>
<evidence type="ECO:0000313" key="4">
    <source>
        <dbReference type="RefSeq" id="XP_004498591.1"/>
    </source>
</evidence>
<dbReference type="PANTHER" id="PTHR33638">
    <property type="entry name" value="SELENOPROTEIN H"/>
    <property type="match status" value="1"/>
</dbReference>
<feature type="region of interest" description="Disordered" evidence="2">
    <location>
        <begin position="1"/>
        <end position="86"/>
    </location>
</feature>
<dbReference type="Pfam" id="PF10262">
    <property type="entry name" value="Rdx"/>
    <property type="match status" value="1"/>
</dbReference>